<dbReference type="SUPFAM" id="SSF56672">
    <property type="entry name" value="DNA/RNA polymerases"/>
    <property type="match status" value="1"/>
</dbReference>
<evidence type="ECO:0000259" key="1">
    <source>
        <dbReference type="Pfam" id="PF17919"/>
    </source>
</evidence>
<organism evidence="2 3">
    <name type="scientific">Cajanus cajan</name>
    <name type="common">Pigeon pea</name>
    <name type="synonym">Cajanus indicus</name>
    <dbReference type="NCBI Taxonomy" id="3821"/>
    <lineage>
        <taxon>Eukaryota</taxon>
        <taxon>Viridiplantae</taxon>
        <taxon>Streptophyta</taxon>
        <taxon>Embryophyta</taxon>
        <taxon>Tracheophyta</taxon>
        <taxon>Spermatophyta</taxon>
        <taxon>Magnoliopsida</taxon>
        <taxon>eudicotyledons</taxon>
        <taxon>Gunneridae</taxon>
        <taxon>Pentapetalae</taxon>
        <taxon>rosids</taxon>
        <taxon>fabids</taxon>
        <taxon>Fabales</taxon>
        <taxon>Fabaceae</taxon>
        <taxon>Papilionoideae</taxon>
        <taxon>50 kb inversion clade</taxon>
        <taxon>NPAAA clade</taxon>
        <taxon>indigoferoid/millettioid clade</taxon>
        <taxon>Phaseoleae</taxon>
        <taxon>Cajanus</taxon>
    </lineage>
</organism>
<dbReference type="InterPro" id="IPR043128">
    <property type="entry name" value="Rev_trsase/Diguanyl_cyclase"/>
</dbReference>
<evidence type="ECO:0000313" key="3">
    <source>
        <dbReference type="Proteomes" id="UP000075243"/>
    </source>
</evidence>
<dbReference type="InterPro" id="IPR051320">
    <property type="entry name" value="Viral_Replic_Matur_Polypro"/>
</dbReference>
<dbReference type="InterPro" id="IPR041577">
    <property type="entry name" value="RT_RNaseH_2"/>
</dbReference>
<dbReference type="FunFam" id="3.30.70.270:FF:000020">
    <property type="entry name" value="Transposon Tf2-6 polyprotein-like Protein"/>
    <property type="match status" value="1"/>
</dbReference>
<name>A0A151S7C2_CAJCA</name>
<proteinExistence type="predicted"/>
<dbReference type="Pfam" id="PF17919">
    <property type="entry name" value="RT_RNaseH_2"/>
    <property type="match status" value="1"/>
</dbReference>
<feature type="domain" description="Reverse transcriptase/retrotransposon-derived protein RNase H-like" evidence="1">
    <location>
        <begin position="56"/>
        <end position="104"/>
    </location>
</feature>
<sequence>MDLNKLEAMLNWPLPQTIKQLRGFLGLVGYYRRFVKGYRVVAKPLTNMLKKYGFSWTQDAKLAFQRLKELLNRTLVLAPPDFSKVFVVEVYASGCGIGAILMQE</sequence>
<reference evidence="2" key="1">
    <citation type="journal article" date="2012" name="Nat. Biotechnol.">
        <title>Draft genome sequence of pigeonpea (Cajanus cajan), an orphan legume crop of resource-poor farmers.</title>
        <authorList>
            <person name="Varshney R.K."/>
            <person name="Chen W."/>
            <person name="Li Y."/>
            <person name="Bharti A.K."/>
            <person name="Saxena R.K."/>
            <person name="Schlueter J.A."/>
            <person name="Donoghue M.T."/>
            <person name="Azam S."/>
            <person name="Fan G."/>
            <person name="Whaley A.M."/>
            <person name="Farmer A.D."/>
            <person name="Sheridan J."/>
            <person name="Iwata A."/>
            <person name="Tuteja R."/>
            <person name="Penmetsa R.V."/>
            <person name="Wu W."/>
            <person name="Upadhyaya H.D."/>
            <person name="Yang S.P."/>
            <person name="Shah T."/>
            <person name="Saxena K.B."/>
            <person name="Michael T."/>
            <person name="McCombie W.R."/>
            <person name="Yang B."/>
            <person name="Zhang G."/>
            <person name="Yang H."/>
            <person name="Wang J."/>
            <person name="Spillane C."/>
            <person name="Cook D.R."/>
            <person name="May G.D."/>
            <person name="Xu X."/>
            <person name="Jackson S.A."/>
        </authorList>
    </citation>
    <scope>NUCLEOTIDE SEQUENCE [LARGE SCALE GENOMIC DNA]</scope>
</reference>
<dbReference type="OMA" id="KETMCTT"/>
<evidence type="ECO:0000313" key="2">
    <source>
        <dbReference type="EMBL" id="KYP50641.1"/>
    </source>
</evidence>
<dbReference type="AlphaFoldDB" id="A0A151S7C2"/>
<dbReference type="Proteomes" id="UP000075243">
    <property type="component" value="Unassembled WGS sequence"/>
</dbReference>
<gene>
    <name evidence="2" type="ORF">KK1_027578</name>
</gene>
<dbReference type="InterPro" id="IPR043502">
    <property type="entry name" value="DNA/RNA_pol_sf"/>
</dbReference>
<dbReference type="EMBL" id="KQ483451">
    <property type="protein sequence ID" value="KYP50641.1"/>
    <property type="molecule type" value="Genomic_DNA"/>
</dbReference>
<dbReference type="Gramene" id="C.cajan_26067.t">
    <property type="protein sequence ID" value="C.cajan_26067.t.cds1"/>
    <property type="gene ID" value="C.cajan_26067"/>
</dbReference>
<keyword evidence="3" id="KW-1185">Reference proteome</keyword>
<dbReference type="PANTHER" id="PTHR33064:SF37">
    <property type="entry name" value="RIBONUCLEASE H"/>
    <property type="match status" value="1"/>
</dbReference>
<dbReference type="Gene3D" id="3.30.70.270">
    <property type="match status" value="1"/>
</dbReference>
<dbReference type="PANTHER" id="PTHR33064">
    <property type="entry name" value="POL PROTEIN"/>
    <property type="match status" value="1"/>
</dbReference>
<protein>
    <recommendedName>
        <fullName evidence="1">Reverse transcriptase/retrotransposon-derived protein RNase H-like domain-containing protein</fullName>
    </recommendedName>
</protein>
<accession>A0A151S7C2</accession>